<evidence type="ECO:0000313" key="2">
    <source>
        <dbReference type="Proteomes" id="UP001187192"/>
    </source>
</evidence>
<evidence type="ECO:0000313" key="1">
    <source>
        <dbReference type="EMBL" id="GMN57145.1"/>
    </source>
</evidence>
<protein>
    <submittedName>
        <fullName evidence="1">Uncharacterized protein</fullName>
    </submittedName>
</protein>
<sequence>MFVDILSHQLRHALRAQITCHKAWMSGIRSAVVEVQSEKSEPVQNTTRAFVLLRLST</sequence>
<gene>
    <name evidence="1" type="ORF">TIFTF001_026258</name>
</gene>
<organism evidence="1 2">
    <name type="scientific">Ficus carica</name>
    <name type="common">Common fig</name>
    <dbReference type="NCBI Taxonomy" id="3494"/>
    <lineage>
        <taxon>Eukaryota</taxon>
        <taxon>Viridiplantae</taxon>
        <taxon>Streptophyta</taxon>
        <taxon>Embryophyta</taxon>
        <taxon>Tracheophyta</taxon>
        <taxon>Spermatophyta</taxon>
        <taxon>Magnoliopsida</taxon>
        <taxon>eudicotyledons</taxon>
        <taxon>Gunneridae</taxon>
        <taxon>Pentapetalae</taxon>
        <taxon>rosids</taxon>
        <taxon>fabids</taxon>
        <taxon>Rosales</taxon>
        <taxon>Moraceae</taxon>
        <taxon>Ficeae</taxon>
        <taxon>Ficus</taxon>
    </lineage>
</organism>
<accession>A0AA88DL22</accession>
<keyword evidence="2" id="KW-1185">Reference proteome</keyword>
<dbReference type="Proteomes" id="UP001187192">
    <property type="component" value="Unassembled WGS sequence"/>
</dbReference>
<reference evidence="1" key="1">
    <citation type="submission" date="2023-07" db="EMBL/GenBank/DDBJ databases">
        <title>draft genome sequence of fig (Ficus carica).</title>
        <authorList>
            <person name="Takahashi T."/>
            <person name="Nishimura K."/>
        </authorList>
    </citation>
    <scope>NUCLEOTIDE SEQUENCE</scope>
</reference>
<dbReference type="AlphaFoldDB" id="A0AA88DL22"/>
<name>A0AA88DL22_FICCA</name>
<proteinExistence type="predicted"/>
<dbReference type="Gramene" id="FCD_00019401-RA">
    <property type="protein sequence ID" value="FCD_00019401-RA:cds"/>
    <property type="gene ID" value="FCD_00019401"/>
</dbReference>
<dbReference type="EMBL" id="BTGU01000068">
    <property type="protein sequence ID" value="GMN57145.1"/>
    <property type="molecule type" value="Genomic_DNA"/>
</dbReference>
<comment type="caution">
    <text evidence="1">The sequence shown here is derived from an EMBL/GenBank/DDBJ whole genome shotgun (WGS) entry which is preliminary data.</text>
</comment>